<proteinExistence type="predicted"/>
<reference evidence="2" key="1">
    <citation type="journal article" date="2022" name="Mol. Ecol. Resour.">
        <title>The genomes of chicory, endive, great burdock and yacon provide insights into Asteraceae palaeo-polyploidization history and plant inulin production.</title>
        <authorList>
            <person name="Fan W."/>
            <person name="Wang S."/>
            <person name="Wang H."/>
            <person name="Wang A."/>
            <person name="Jiang F."/>
            <person name="Liu H."/>
            <person name="Zhao H."/>
            <person name="Xu D."/>
            <person name="Zhang Y."/>
        </authorList>
    </citation>
    <scope>NUCLEOTIDE SEQUENCE [LARGE SCALE GENOMIC DNA]</scope>
    <source>
        <strain evidence="2">cv. Punajuju</strain>
    </source>
</reference>
<protein>
    <submittedName>
        <fullName evidence="1">Uncharacterized protein</fullName>
    </submittedName>
</protein>
<sequence>MNLEFRTVLDLHLEFFLGLVLVKFEISDLELYLTCICFILNSSNTLELVTFKARVKEVEGKFFSCDDVAEDGCSGVRAAVKIPVSEDEESIAGVDSSGESSEEEPEESWEDSIIWESSPEIDHNNDKNEKEINDETWESRKKENNLDNWKEENSKGGEYSRGFVEGDGERIGCFQNQSPKSVSPNQRRNFSPTSKEQESGVKTYGPNSKNAERKDSSQSSPIENDKVNEIADGGVILEEKKDKREEHCEEANPSTPLLGVSNKLKILLSRNTPMEEKLKSIGEDTVITEDRKNFEKKTEKENSIKARLEKKFDRERQAGYREG</sequence>
<evidence type="ECO:0000313" key="2">
    <source>
        <dbReference type="Proteomes" id="UP001055811"/>
    </source>
</evidence>
<gene>
    <name evidence="1" type="ORF">L2E82_16670</name>
</gene>
<accession>A0ACB9F6S9</accession>
<name>A0ACB9F6S9_CICIN</name>
<keyword evidence="2" id="KW-1185">Reference proteome</keyword>
<reference evidence="1 2" key="2">
    <citation type="journal article" date="2022" name="Mol. Ecol. Resour.">
        <title>The genomes of chicory, endive, great burdock and yacon provide insights into Asteraceae paleo-polyploidization history and plant inulin production.</title>
        <authorList>
            <person name="Fan W."/>
            <person name="Wang S."/>
            <person name="Wang H."/>
            <person name="Wang A."/>
            <person name="Jiang F."/>
            <person name="Liu H."/>
            <person name="Zhao H."/>
            <person name="Xu D."/>
            <person name="Zhang Y."/>
        </authorList>
    </citation>
    <scope>NUCLEOTIDE SEQUENCE [LARGE SCALE GENOMIC DNA]</scope>
    <source>
        <strain evidence="2">cv. Punajuju</strain>
        <tissue evidence="1">Leaves</tissue>
    </source>
</reference>
<dbReference type="EMBL" id="CM042011">
    <property type="protein sequence ID" value="KAI3766606.1"/>
    <property type="molecule type" value="Genomic_DNA"/>
</dbReference>
<evidence type="ECO:0000313" key="1">
    <source>
        <dbReference type="EMBL" id="KAI3766606.1"/>
    </source>
</evidence>
<dbReference type="Proteomes" id="UP001055811">
    <property type="component" value="Linkage Group LG03"/>
</dbReference>
<organism evidence="1 2">
    <name type="scientific">Cichorium intybus</name>
    <name type="common">Chicory</name>
    <dbReference type="NCBI Taxonomy" id="13427"/>
    <lineage>
        <taxon>Eukaryota</taxon>
        <taxon>Viridiplantae</taxon>
        <taxon>Streptophyta</taxon>
        <taxon>Embryophyta</taxon>
        <taxon>Tracheophyta</taxon>
        <taxon>Spermatophyta</taxon>
        <taxon>Magnoliopsida</taxon>
        <taxon>eudicotyledons</taxon>
        <taxon>Gunneridae</taxon>
        <taxon>Pentapetalae</taxon>
        <taxon>asterids</taxon>
        <taxon>campanulids</taxon>
        <taxon>Asterales</taxon>
        <taxon>Asteraceae</taxon>
        <taxon>Cichorioideae</taxon>
        <taxon>Cichorieae</taxon>
        <taxon>Cichoriinae</taxon>
        <taxon>Cichorium</taxon>
    </lineage>
</organism>
<comment type="caution">
    <text evidence="1">The sequence shown here is derived from an EMBL/GenBank/DDBJ whole genome shotgun (WGS) entry which is preliminary data.</text>
</comment>